<keyword evidence="3" id="KW-0804">Transcription</keyword>
<dbReference type="EMBL" id="ACEC01000101">
    <property type="protein sequence ID" value="EEG29473.1"/>
    <property type="molecule type" value="Genomic_DNA"/>
</dbReference>
<dbReference type="GO" id="GO:0016987">
    <property type="term" value="F:sigma factor activity"/>
    <property type="evidence" value="ECO:0007669"/>
    <property type="project" value="UniProtKB-KW"/>
</dbReference>
<dbReference type="PANTHER" id="PTHR43133:SF46">
    <property type="entry name" value="RNA POLYMERASE SIGMA-70 FACTOR ECF SUBFAMILY"/>
    <property type="match status" value="1"/>
</dbReference>
<keyword evidence="1" id="KW-0805">Transcription regulation</keyword>
<dbReference type="SUPFAM" id="SSF88946">
    <property type="entry name" value="Sigma2 domain of RNA polymerase sigma factors"/>
    <property type="match status" value="1"/>
</dbReference>
<dbReference type="HOGENOM" id="CLU_047691_3_2_9"/>
<name>C0EGE2_9FIRM</name>
<dbReference type="eggNOG" id="COG1595">
    <property type="taxonomic scope" value="Bacteria"/>
</dbReference>
<evidence type="ECO:0000313" key="5">
    <source>
        <dbReference type="EMBL" id="EEG29473.1"/>
    </source>
</evidence>
<organism evidence="5 6">
    <name type="scientific">[Clostridium] methylpentosum DSM 5476</name>
    <dbReference type="NCBI Taxonomy" id="537013"/>
    <lineage>
        <taxon>Bacteria</taxon>
        <taxon>Bacillati</taxon>
        <taxon>Bacillota</taxon>
        <taxon>Clostridia</taxon>
        <taxon>Eubacteriales</taxon>
        <taxon>Oscillospiraceae</taxon>
        <taxon>Oscillospiraceae incertae sedis</taxon>
    </lineage>
</organism>
<keyword evidence="6" id="KW-1185">Reference proteome</keyword>
<gene>
    <name evidence="5" type="ORF">CLOSTMETH_02935</name>
</gene>
<protein>
    <submittedName>
        <fullName evidence="5">Sigma-70 region 2</fullName>
    </submittedName>
</protein>
<dbReference type="InterPro" id="IPR007627">
    <property type="entry name" value="RNA_pol_sigma70_r2"/>
</dbReference>
<evidence type="ECO:0000313" key="6">
    <source>
        <dbReference type="Proteomes" id="UP000003340"/>
    </source>
</evidence>
<dbReference type="Gene3D" id="1.10.1740.10">
    <property type="match status" value="1"/>
</dbReference>
<reference evidence="5 6" key="2">
    <citation type="submission" date="2009-02" db="EMBL/GenBank/DDBJ databases">
        <title>Draft genome sequence of Clostridium methylpentosum (DSM 5476).</title>
        <authorList>
            <person name="Sudarsanam P."/>
            <person name="Ley R."/>
            <person name="Guruge J."/>
            <person name="Turnbaugh P.J."/>
            <person name="Mahowald M."/>
            <person name="Liep D."/>
            <person name="Gordon J."/>
        </authorList>
    </citation>
    <scope>NUCLEOTIDE SEQUENCE [LARGE SCALE GENOMIC DNA]</scope>
    <source>
        <strain evidence="5 6">DSM 5476</strain>
    </source>
</reference>
<dbReference type="InterPro" id="IPR039425">
    <property type="entry name" value="RNA_pol_sigma-70-like"/>
</dbReference>
<evidence type="ECO:0000256" key="3">
    <source>
        <dbReference type="ARBA" id="ARBA00023163"/>
    </source>
</evidence>
<sequence length="163" mass="19145">MLFYYVSMIESGEDQRKFARLYENYKYTMMYAASQILHDQFLAEDAIHQAFLKIINNLEKIDESNVPKTKAFLVIIARNTAKDIYCEHYGRKDDDKEISLEDVEDLSDVYHERSVESQVMEQYDINKLVKTIEALPEIYSDISVKVFSRLERQQNRRAAGVVV</sequence>
<dbReference type="STRING" id="537013.CLOSTMETH_02935"/>
<dbReference type="Proteomes" id="UP000003340">
    <property type="component" value="Unassembled WGS sequence"/>
</dbReference>
<dbReference type="AlphaFoldDB" id="C0EGE2"/>
<reference evidence="5 6" key="1">
    <citation type="submission" date="2009-01" db="EMBL/GenBank/DDBJ databases">
        <authorList>
            <person name="Fulton L."/>
            <person name="Clifton S."/>
            <person name="Fulton B."/>
            <person name="Xu J."/>
            <person name="Minx P."/>
            <person name="Pepin K.H."/>
            <person name="Johnson M."/>
            <person name="Bhonagiri V."/>
            <person name="Nash W.E."/>
            <person name="Mardis E.R."/>
            <person name="Wilson R.K."/>
        </authorList>
    </citation>
    <scope>NUCLEOTIDE SEQUENCE [LARGE SCALE GENOMIC DNA]</scope>
    <source>
        <strain evidence="5 6">DSM 5476</strain>
    </source>
</reference>
<proteinExistence type="predicted"/>
<feature type="domain" description="RNA polymerase sigma-70 region 2" evidence="4">
    <location>
        <begin position="21"/>
        <end position="83"/>
    </location>
</feature>
<keyword evidence="2" id="KW-0731">Sigma factor</keyword>
<evidence type="ECO:0000259" key="4">
    <source>
        <dbReference type="Pfam" id="PF04542"/>
    </source>
</evidence>
<comment type="caution">
    <text evidence="5">The sequence shown here is derived from an EMBL/GenBank/DDBJ whole genome shotgun (WGS) entry which is preliminary data.</text>
</comment>
<evidence type="ECO:0000256" key="1">
    <source>
        <dbReference type="ARBA" id="ARBA00023015"/>
    </source>
</evidence>
<dbReference type="Pfam" id="PF04542">
    <property type="entry name" value="Sigma70_r2"/>
    <property type="match status" value="1"/>
</dbReference>
<dbReference type="GO" id="GO:0006352">
    <property type="term" value="P:DNA-templated transcription initiation"/>
    <property type="evidence" value="ECO:0007669"/>
    <property type="project" value="InterPro"/>
</dbReference>
<dbReference type="PANTHER" id="PTHR43133">
    <property type="entry name" value="RNA POLYMERASE ECF-TYPE SIGMA FACTO"/>
    <property type="match status" value="1"/>
</dbReference>
<dbReference type="InterPro" id="IPR013325">
    <property type="entry name" value="RNA_pol_sigma_r2"/>
</dbReference>
<accession>C0EGE2</accession>
<evidence type="ECO:0000256" key="2">
    <source>
        <dbReference type="ARBA" id="ARBA00023082"/>
    </source>
</evidence>